<comment type="caution">
    <text evidence="1">The sequence shown here is derived from an EMBL/GenBank/DDBJ whole genome shotgun (WGS) entry which is preliminary data.</text>
</comment>
<dbReference type="PANTHER" id="PTHR11941:SF54">
    <property type="entry name" value="ENOYL-COA HYDRATASE, MITOCHONDRIAL"/>
    <property type="match status" value="1"/>
</dbReference>
<dbReference type="Gene3D" id="3.90.226.10">
    <property type="entry name" value="2-enoyl-CoA Hydratase, Chain A, domain 1"/>
    <property type="match status" value="1"/>
</dbReference>
<name>A0A0F0LYL2_9MICO</name>
<keyword evidence="2" id="KW-1185">Reference proteome</keyword>
<dbReference type="AlphaFoldDB" id="A0A0F0LYL2"/>
<accession>A0A0F0LYL2</accession>
<dbReference type="PATRIC" id="fig|400772.4.peg.969"/>
<dbReference type="GO" id="GO:0004300">
    <property type="term" value="F:enoyl-CoA hydratase activity"/>
    <property type="evidence" value="ECO:0007669"/>
    <property type="project" value="UniProtKB-EC"/>
</dbReference>
<evidence type="ECO:0000313" key="2">
    <source>
        <dbReference type="Proteomes" id="UP000033451"/>
    </source>
</evidence>
<dbReference type="Pfam" id="PF00378">
    <property type="entry name" value="ECH_1"/>
    <property type="match status" value="1"/>
</dbReference>
<gene>
    <name evidence="1" type="primary">echA8_2</name>
    <name evidence="1" type="ORF">RR49_00944</name>
</gene>
<dbReference type="OrthoDB" id="5174409at2"/>
<dbReference type="CDD" id="cd06558">
    <property type="entry name" value="crotonase-like"/>
    <property type="match status" value="1"/>
</dbReference>
<reference evidence="1 2" key="1">
    <citation type="submission" date="2015-02" db="EMBL/GenBank/DDBJ databases">
        <title>Draft genome sequences of ten Microbacterium spp. with emphasis on heavy metal contaminated environments.</title>
        <authorList>
            <person name="Corretto E."/>
        </authorList>
    </citation>
    <scope>NUCLEOTIDE SEQUENCE [LARGE SCALE GENOMIC DNA]</scope>
    <source>
        <strain evidence="1 2">DSM 18659</strain>
    </source>
</reference>
<evidence type="ECO:0000313" key="1">
    <source>
        <dbReference type="EMBL" id="KJL37360.1"/>
    </source>
</evidence>
<protein>
    <submittedName>
        <fullName evidence="1">Putative enoyl-CoA hydratase echA8</fullName>
        <ecNumber evidence="1">4.2.1.17</ecNumber>
    </submittedName>
</protein>
<dbReference type="PANTHER" id="PTHR11941">
    <property type="entry name" value="ENOYL-COA HYDRATASE-RELATED"/>
    <property type="match status" value="1"/>
</dbReference>
<sequence length="250" mass="26870">MTTLILREGADRLHVELNRPDVRNAINDDMVDELHAVCTSLEREPRILILTGTSTPERGVFAAGADIRQLLERGRDEALAGINSGLFIRIARLPMPVIAAVDGFAIGGGAELAYAADIRIASTRAVFGNPETAIGILAAAGATWRLAELVGEPLAKEILFTGRRLDAEEALRCGLVASVHEPDQLAAAADTVADRIAGQDPLALRVSKRVLAAPRDAHPLVDELAQAILFESDAKTQLMTRFLNRSQETR</sequence>
<dbReference type="GO" id="GO:0006635">
    <property type="term" value="P:fatty acid beta-oxidation"/>
    <property type="evidence" value="ECO:0007669"/>
    <property type="project" value="TreeGrafter"/>
</dbReference>
<dbReference type="Proteomes" id="UP000033451">
    <property type="component" value="Unassembled WGS sequence"/>
</dbReference>
<dbReference type="STRING" id="400772.RR49_00944"/>
<dbReference type="EMBL" id="JYIY01000066">
    <property type="protein sequence ID" value="KJL37360.1"/>
    <property type="molecule type" value="Genomic_DNA"/>
</dbReference>
<organism evidence="1 2">
    <name type="scientific">Microbacterium ginsengisoli</name>
    <dbReference type="NCBI Taxonomy" id="400772"/>
    <lineage>
        <taxon>Bacteria</taxon>
        <taxon>Bacillati</taxon>
        <taxon>Actinomycetota</taxon>
        <taxon>Actinomycetes</taxon>
        <taxon>Micrococcales</taxon>
        <taxon>Microbacteriaceae</taxon>
        <taxon>Microbacterium</taxon>
    </lineage>
</organism>
<dbReference type="SUPFAM" id="SSF52096">
    <property type="entry name" value="ClpP/crotonase"/>
    <property type="match status" value="1"/>
</dbReference>
<proteinExistence type="predicted"/>
<dbReference type="InterPro" id="IPR001753">
    <property type="entry name" value="Enoyl-CoA_hydra/iso"/>
</dbReference>
<dbReference type="InterPro" id="IPR029045">
    <property type="entry name" value="ClpP/crotonase-like_dom_sf"/>
</dbReference>
<dbReference type="EC" id="4.2.1.17" evidence="1"/>
<keyword evidence="1" id="KW-0456">Lyase</keyword>
<dbReference type="RefSeq" id="WP_005054989.1">
    <property type="nucleotide sequence ID" value="NZ_JYIY01000066.1"/>
</dbReference>